<organism evidence="4 5">
    <name type="scientific">Aspergillus wentii DTO 134E9</name>
    <dbReference type="NCBI Taxonomy" id="1073089"/>
    <lineage>
        <taxon>Eukaryota</taxon>
        <taxon>Fungi</taxon>
        <taxon>Dikarya</taxon>
        <taxon>Ascomycota</taxon>
        <taxon>Pezizomycotina</taxon>
        <taxon>Eurotiomycetes</taxon>
        <taxon>Eurotiomycetidae</taxon>
        <taxon>Eurotiales</taxon>
        <taxon>Aspergillaceae</taxon>
        <taxon>Aspergillus</taxon>
        <taxon>Aspergillus subgen. Cremei</taxon>
    </lineage>
</organism>
<dbReference type="Pfam" id="PF00106">
    <property type="entry name" value="adh_short"/>
    <property type="match status" value="1"/>
</dbReference>
<protein>
    <recommendedName>
        <fullName evidence="6">Very-long-chain 3-oxoacyl-CoA reductase</fullName>
    </recommendedName>
</protein>
<keyword evidence="5" id="KW-1185">Reference proteome</keyword>
<dbReference type="OrthoDB" id="47007at2759"/>
<dbReference type="Gene3D" id="3.40.50.720">
    <property type="entry name" value="NAD(P)-binding Rossmann-like Domain"/>
    <property type="match status" value="1"/>
</dbReference>
<dbReference type="GO" id="GO:0005783">
    <property type="term" value="C:endoplasmic reticulum"/>
    <property type="evidence" value="ECO:0007669"/>
    <property type="project" value="TreeGrafter"/>
</dbReference>
<evidence type="ECO:0000313" key="4">
    <source>
        <dbReference type="EMBL" id="OJJ34803.1"/>
    </source>
</evidence>
<dbReference type="SUPFAM" id="SSF51735">
    <property type="entry name" value="NAD(P)-binding Rossmann-fold domains"/>
    <property type="match status" value="1"/>
</dbReference>
<dbReference type="AlphaFoldDB" id="A0A1L9RIU7"/>
<dbReference type="VEuPathDB" id="FungiDB:ASPWEDRAFT_39888"/>
<sequence>MIQIPEDLKTAFCYLGAATSCLWAASLAQSLYCYLRPSSLPRYNPSGKDSWALVTGATDGIGFGFAQELSRNGFNIFLHGRNREKLLKRQEELQAEFPNVKTKIIVIDVANLTEDVDLITQEIGDAHLTVLVNNVGGELKQYLQLTELTYQDVKNTIMLNVMFMAQVTRVLLPILEKNGPGLVLNISSIAAWGMPFVALYSGTKGFVDSFTRAIEAEVKANGKNVEVLGLRVGSVQSQGNDVDTTLFIPTSRNMAAAGLQRVGCGQPIVTGYFWHAIQNISFLVLPRSFLLDVTAKTMRSLRQAAEEKQAKKR</sequence>
<dbReference type="InterPro" id="IPR002347">
    <property type="entry name" value="SDR_fam"/>
</dbReference>
<dbReference type="PANTHER" id="PTHR43899">
    <property type="entry name" value="RH59310P"/>
    <property type="match status" value="1"/>
</dbReference>
<dbReference type="GeneID" id="63751055"/>
<dbReference type="PANTHER" id="PTHR43899:SF13">
    <property type="entry name" value="RH59310P"/>
    <property type="match status" value="1"/>
</dbReference>
<keyword evidence="2" id="KW-0560">Oxidoreductase</keyword>
<dbReference type="PIRSF" id="PIRSF000126">
    <property type="entry name" value="11-beta-HSD1"/>
    <property type="match status" value="1"/>
</dbReference>
<dbReference type="Proteomes" id="UP000184383">
    <property type="component" value="Unassembled WGS sequence"/>
</dbReference>
<evidence type="ECO:0000256" key="3">
    <source>
        <dbReference type="RuleBase" id="RU000363"/>
    </source>
</evidence>
<comment type="similarity">
    <text evidence="1 3">Belongs to the short-chain dehydrogenases/reductases (SDR) family.</text>
</comment>
<dbReference type="PRINTS" id="PR00080">
    <property type="entry name" value="SDRFAMILY"/>
</dbReference>
<dbReference type="EMBL" id="KV878212">
    <property type="protein sequence ID" value="OJJ34803.1"/>
    <property type="molecule type" value="Genomic_DNA"/>
</dbReference>
<dbReference type="PRINTS" id="PR00081">
    <property type="entry name" value="GDHRDH"/>
</dbReference>
<evidence type="ECO:0000256" key="2">
    <source>
        <dbReference type="ARBA" id="ARBA00023002"/>
    </source>
</evidence>
<name>A0A1L9RIU7_ASPWE</name>
<dbReference type="InterPro" id="IPR036291">
    <property type="entry name" value="NAD(P)-bd_dom_sf"/>
</dbReference>
<evidence type="ECO:0008006" key="6">
    <source>
        <dbReference type="Google" id="ProtNLM"/>
    </source>
</evidence>
<proteinExistence type="inferred from homology"/>
<reference evidence="5" key="1">
    <citation type="journal article" date="2017" name="Genome Biol.">
        <title>Comparative genomics reveals high biological diversity and specific adaptations in the industrially and medically important fungal genus Aspergillus.</title>
        <authorList>
            <person name="de Vries R.P."/>
            <person name="Riley R."/>
            <person name="Wiebenga A."/>
            <person name="Aguilar-Osorio G."/>
            <person name="Amillis S."/>
            <person name="Uchima C.A."/>
            <person name="Anderluh G."/>
            <person name="Asadollahi M."/>
            <person name="Askin M."/>
            <person name="Barry K."/>
            <person name="Battaglia E."/>
            <person name="Bayram O."/>
            <person name="Benocci T."/>
            <person name="Braus-Stromeyer S.A."/>
            <person name="Caldana C."/>
            <person name="Canovas D."/>
            <person name="Cerqueira G.C."/>
            <person name="Chen F."/>
            <person name="Chen W."/>
            <person name="Choi C."/>
            <person name="Clum A."/>
            <person name="Dos Santos R.A."/>
            <person name="Damasio A.R."/>
            <person name="Diallinas G."/>
            <person name="Emri T."/>
            <person name="Fekete E."/>
            <person name="Flipphi M."/>
            <person name="Freyberg S."/>
            <person name="Gallo A."/>
            <person name="Gournas C."/>
            <person name="Habgood R."/>
            <person name="Hainaut M."/>
            <person name="Harispe M.L."/>
            <person name="Henrissat B."/>
            <person name="Hilden K.S."/>
            <person name="Hope R."/>
            <person name="Hossain A."/>
            <person name="Karabika E."/>
            <person name="Karaffa L."/>
            <person name="Karanyi Z."/>
            <person name="Krasevec N."/>
            <person name="Kuo A."/>
            <person name="Kusch H."/>
            <person name="LaButti K."/>
            <person name="Lagendijk E.L."/>
            <person name="Lapidus A."/>
            <person name="Levasseur A."/>
            <person name="Lindquist E."/>
            <person name="Lipzen A."/>
            <person name="Logrieco A.F."/>
            <person name="MacCabe A."/>
            <person name="Maekelae M.R."/>
            <person name="Malavazi I."/>
            <person name="Melin P."/>
            <person name="Meyer V."/>
            <person name="Mielnichuk N."/>
            <person name="Miskei M."/>
            <person name="Molnar A.P."/>
            <person name="Mule G."/>
            <person name="Ngan C.Y."/>
            <person name="Orejas M."/>
            <person name="Orosz E."/>
            <person name="Ouedraogo J.P."/>
            <person name="Overkamp K.M."/>
            <person name="Park H.-S."/>
            <person name="Perrone G."/>
            <person name="Piumi F."/>
            <person name="Punt P.J."/>
            <person name="Ram A.F."/>
            <person name="Ramon A."/>
            <person name="Rauscher S."/>
            <person name="Record E."/>
            <person name="Riano-Pachon D.M."/>
            <person name="Robert V."/>
            <person name="Roehrig J."/>
            <person name="Ruller R."/>
            <person name="Salamov A."/>
            <person name="Salih N.S."/>
            <person name="Samson R.A."/>
            <person name="Sandor E."/>
            <person name="Sanguinetti M."/>
            <person name="Schuetze T."/>
            <person name="Sepcic K."/>
            <person name="Shelest E."/>
            <person name="Sherlock G."/>
            <person name="Sophianopoulou V."/>
            <person name="Squina F.M."/>
            <person name="Sun H."/>
            <person name="Susca A."/>
            <person name="Todd R.B."/>
            <person name="Tsang A."/>
            <person name="Unkles S.E."/>
            <person name="van de Wiele N."/>
            <person name="van Rossen-Uffink D."/>
            <person name="Oliveira J.V."/>
            <person name="Vesth T.C."/>
            <person name="Visser J."/>
            <person name="Yu J.-H."/>
            <person name="Zhou M."/>
            <person name="Andersen M.R."/>
            <person name="Archer D.B."/>
            <person name="Baker S.E."/>
            <person name="Benoit I."/>
            <person name="Brakhage A.A."/>
            <person name="Braus G.H."/>
            <person name="Fischer R."/>
            <person name="Frisvad J.C."/>
            <person name="Goldman G.H."/>
            <person name="Houbraken J."/>
            <person name="Oakley B."/>
            <person name="Pocsi I."/>
            <person name="Scazzocchio C."/>
            <person name="Seiboth B."/>
            <person name="vanKuyk P.A."/>
            <person name="Wortman J."/>
            <person name="Dyer P.S."/>
            <person name="Grigoriev I.V."/>
        </authorList>
    </citation>
    <scope>NUCLEOTIDE SEQUENCE [LARGE SCALE GENOMIC DNA]</scope>
    <source>
        <strain evidence="5">DTO 134E9</strain>
    </source>
</reference>
<dbReference type="GO" id="GO:0016491">
    <property type="term" value="F:oxidoreductase activity"/>
    <property type="evidence" value="ECO:0007669"/>
    <property type="project" value="UniProtKB-KW"/>
</dbReference>
<evidence type="ECO:0000256" key="1">
    <source>
        <dbReference type="ARBA" id="ARBA00006484"/>
    </source>
</evidence>
<dbReference type="RefSeq" id="XP_040688479.1">
    <property type="nucleotide sequence ID" value="XM_040835207.1"/>
</dbReference>
<dbReference type="InterPro" id="IPR051019">
    <property type="entry name" value="VLCFA-Steroid_DH"/>
</dbReference>
<evidence type="ECO:0000313" key="5">
    <source>
        <dbReference type="Proteomes" id="UP000184383"/>
    </source>
</evidence>
<dbReference type="STRING" id="1073089.A0A1L9RIU7"/>
<accession>A0A1L9RIU7</accession>
<gene>
    <name evidence="4" type="ORF">ASPWEDRAFT_39888</name>
</gene>